<sequence length="116" mass="13365">MDAKKFAKEWIDSWNSHDLDDIMKHYSEEIEITTPMLKLAAGIESGSIQGKEEVRAYWEKALTKIPDLHFELVEVTSSIDSVALYYKSVMNKMAVEVMFFDENGLVNKMIAHYTDL</sequence>
<keyword evidence="3" id="KW-1185">Reference proteome</keyword>
<dbReference type="Pfam" id="PF12680">
    <property type="entry name" value="SnoaL_2"/>
    <property type="match status" value="1"/>
</dbReference>
<protein>
    <recommendedName>
        <fullName evidence="1">SnoaL-like domain-containing protein</fullName>
    </recommendedName>
</protein>
<dbReference type="SUPFAM" id="SSF54427">
    <property type="entry name" value="NTF2-like"/>
    <property type="match status" value="1"/>
</dbReference>
<organism evidence="2 3">
    <name type="scientific">Flavobacterium chungangense</name>
    <dbReference type="NCBI Taxonomy" id="554283"/>
    <lineage>
        <taxon>Bacteria</taxon>
        <taxon>Pseudomonadati</taxon>
        <taxon>Bacteroidota</taxon>
        <taxon>Flavobacteriia</taxon>
        <taxon>Flavobacteriales</taxon>
        <taxon>Flavobacteriaceae</taxon>
        <taxon>Flavobacterium</taxon>
    </lineage>
</organism>
<evidence type="ECO:0000313" key="2">
    <source>
        <dbReference type="EMBL" id="CAD0006452.1"/>
    </source>
</evidence>
<dbReference type="EMBL" id="CAIJDO010000172">
    <property type="protein sequence ID" value="CAD0006452.1"/>
    <property type="molecule type" value="Genomic_DNA"/>
</dbReference>
<gene>
    <name evidence="2" type="ORF">FLACHUCJ7_02825</name>
</gene>
<accession>A0A6V6Z6A4</accession>
<evidence type="ECO:0000259" key="1">
    <source>
        <dbReference type="Pfam" id="PF12680"/>
    </source>
</evidence>
<feature type="domain" description="SnoaL-like" evidence="1">
    <location>
        <begin position="8"/>
        <end position="89"/>
    </location>
</feature>
<dbReference type="Proteomes" id="UP000556700">
    <property type="component" value="Unassembled WGS sequence"/>
</dbReference>
<evidence type="ECO:0000313" key="3">
    <source>
        <dbReference type="Proteomes" id="UP000556700"/>
    </source>
</evidence>
<dbReference type="InterPro" id="IPR037401">
    <property type="entry name" value="SnoaL-like"/>
</dbReference>
<comment type="caution">
    <text evidence="2">The sequence shown here is derived from an EMBL/GenBank/DDBJ whole genome shotgun (WGS) entry which is preliminary data.</text>
</comment>
<dbReference type="Gene3D" id="3.10.450.50">
    <property type="match status" value="1"/>
</dbReference>
<proteinExistence type="predicted"/>
<dbReference type="RefSeq" id="WP_031455343.1">
    <property type="nucleotide sequence ID" value="NZ_CAIJDO010000172.1"/>
</dbReference>
<dbReference type="AlphaFoldDB" id="A0A6V6Z6A4"/>
<dbReference type="InterPro" id="IPR032710">
    <property type="entry name" value="NTF2-like_dom_sf"/>
</dbReference>
<reference evidence="2 3" key="1">
    <citation type="submission" date="2020-06" db="EMBL/GenBank/DDBJ databases">
        <authorList>
            <person name="Criscuolo A."/>
        </authorList>
    </citation>
    <scope>NUCLEOTIDE SEQUENCE [LARGE SCALE GENOMIC DNA]</scope>
    <source>
        <strain evidence="3">CIP 110025</strain>
    </source>
</reference>
<name>A0A6V6Z6A4_9FLAO</name>